<dbReference type="GO" id="GO:0008623">
    <property type="term" value="C:CHRAC"/>
    <property type="evidence" value="ECO:0007669"/>
    <property type="project" value="TreeGrafter"/>
</dbReference>
<dbReference type="GO" id="GO:0031490">
    <property type="term" value="F:chromatin DNA binding"/>
    <property type="evidence" value="ECO:0007669"/>
    <property type="project" value="TreeGrafter"/>
</dbReference>
<dbReference type="SUPFAM" id="SSF47113">
    <property type="entry name" value="Histone-fold"/>
    <property type="match status" value="1"/>
</dbReference>
<dbReference type="CDD" id="cd22928">
    <property type="entry name" value="HFD_POLE3_DPB4"/>
    <property type="match status" value="1"/>
</dbReference>
<comment type="subcellular location">
    <subcellularLocation>
        <location evidence="1">Nucleus</location>
    </subcellularLocation>
</comment>
<evidence type="ECO:0000313" key="6">
    <source>
        <dbReference type="Proteomes" id="UP001314263"/>
    </source>
</evidence>
<dbReference type="InterPro" id="IPR003958">
    <property type="entry name" value="CBFA_NFYB_domain"/>
</dbReference>
<feature type="region of interest" description="Disordered" evidence="3">
    <location>
        <begin position="103"/>
        <end position="205"/>
    </location>
</feature>
<proteinExistence type="predicted"/>
<feature type="compositionally biased region" description="Low complexity" evidence="3">
    <location>
        <begin position="137"/>
        <end position="179"/>
    </location>
</feature>
<dbReference type="GO" id="GO:0031507">
    <property type="term" value="P:heterochromatin formation"/>
    <property type="evidence" value="ECO:0007669"/>
    <property type="project" value="TreeGrafter"/>
</dbReference>
<dbReference type="EMBL" id="CAUYUE010000008">
    <property type="protein sequence ID" value="CAK0783286.1"/>
    <property type="molecule type" value="Genomic_DNA"/>
</dbReference>
<dbReference type="GO" id="GO:0046982">
    <property type="term" value="F:protein heterodimerization activity"/>
    <property type="evidence" value="ECO:0007669"/>
    <property type="project" value="InterPro"/>
</dbReference>
<dbReference type="GO" id="GO:0006974">
    <property type="term" value="P:DNA damage response"/>
    <property type="evidence" value="ECO:0007669"/>
    <property type="project" value="TreeGrafter"/>
</dbReference>
<dbReference type="Pfam" id="PF00808">
    <property type="entry name" value="CBFD_NFYB_HMF"/>
    <property type="match status" value="1"/>
</dbReference>
<name>A0AAV1I7F7_9CHLO</name>
<evidence type="ECO:0000313" key="5">
    <source>
        <dbReference type="EMBL" id="CAK0783286.1"/>
    </source>
</evidence>
<feature type="compositionally biased region" description="Polar residues" evidence="3">
    <location>
        <begin position="349"/>
        <end position="364"/>
    </location>
</feature>
<accession>A0AAV1I7F7</accession>
<gene>
    <name evidence="5" type="ORF">CVIRNUC_006485</name>
</gene>
<dbReference type="Proteomes" id="UP001314263">
    <property type="component" value="Unassembled WGS sequence"/>
</dbReference>
<comment type="caution">
    <text evidence="5">The sequence shown here is derived from an EMBL/GenBank/DDBJ whole genome shotgun (WGS) entry which is preliminary data.</text>
</comment>
<organism evidence="5 6">
    <name type="scientific">Coccomyxa viridis</name>
    <dbReference type="NCBI Taxonomy" id="1274662"/>
    <lineage>
        <taxon>Eukaryota</taxon>
        <taxon>Viridiplantae</taxon>
        <taxon>Chlorophyta</taxon>
        <taxon>core chlorophytes</taxon>
        <taxon>Trebouxiophyceae</taxon>
        <taxon>Trebouxiophyceae incertae sedis</taxon>
        <taxon>Coccomyxaceae</taxon>
        <taxon>Coccomyxa</taxon>
    </lineage>
</organism>
<dbReference type="GO" id="GO:0008622">
    <property type="term" value="C:epsilon DNA polymerase complex"/>
    <property type="evidence" value="ECO:0007669"/>
    <property type="project" value="TreeGrafter"/>
</dbReference>
<dbReference type="InterPro" id="IPR051377">
    <property type="entry name" value="DNA_Pol-Epsilon_Subunit"/>
</dbReference>
<feature type="region of interest" description="Disordered" evidence="3">
    <location>
        <begin position="294"/>
        <end position="364"/>
    </location>
</feature>
<sequence length="364" mass="38889">MEIEKDTDLPRNLVKKIVKNKVSQVQASTGAQQGRDVQVNKDALLAFSESAKVFISYLTSAANDICKDAKRQTISADDVFTALQDLDFGELINPTKEALEAFRQESKEKNRRKAEQAKKRKAEEAERQAAQDEPEDAAAAVPAADGAAGDAGPPPSYIAQAAQAAPQQPYAAQAHTAYQKPPEHSSTPHLSPAPQAQQQTPASANTFQQALSQAGLPFNQAIGQQAAQFAAALAQAQQASQLLPQQFNPTQLPVQFPGAQLPQGFPLAGQINQANYAQFAAVLAQQAARQRQAQGLAAPQTQRPQQVQPTPGIVQQHFQSLQQQQQQQAAQVAAVAPSANPQPAEQAATRESNMQGDGQAQAFQ</sequence>
<dbReference type="InterPro" id="IPR009072">
    <property type="entry name" value="Histone-fold"/>
</dbReference>
<evidence type="ECO:0000259" key="4">
    <source>
        <dbReference type="Pfam" id="PF00808"/>
    </source>
</evidence>
<feature type="compositionally biased region" description="Low complexity" evidence="3">
    <location>
        <begin position="192"/>
        <end position="204"/>
    </location>
</feature>
<dbReference type="PANTHER" id="PTHR46172">
    <property type="entry name" value="DNA POLYMERASE EPSILON SUBUNIT 3"/>
    <property type="match status" value="1"/>
</dbReference>
<keyword evidence="6" id="KW-1185">Reference proteome</keyword>
<reference evidence="5 6" key="1">
    <citation type="submission" date="2023-10" db="EMBL/GenBank/DDBJ databases">
        <authorList>
            <person name="Maclean D."/>
            <person name="Macfadyen A."/>
        </authorList>
    </citation>
    <scope>NUCLEOTIDE SEQUENCE [LARGE SCALE GENOMIC DNA]</scope>
</reference>
<feature type="domain" description="Transcription factor CBF/NF-Y/archaeal histone" evidence="4">
    <location>
        <begin position="9"/>
        <end position="83"/>
    </location>
</feature>
<feature type="compositionally biased region" description="Basic and acidic residues" evidence="3">
    <location>
        <begin position="103"/>
        <end position="130"/>
    </location>
</feature>
<dbReference type="Gene3D" id="1.10.20.10">
    <property type="entry name" value="Histone, subunit A"/>
    <property type="match status" value="1"/>
</dbReference>
<protein>
    <recommendedName>
        <fullName evidence="4">Transcription factor CBF/NF-Y/archaeal histone domain-containing protein</fullName>
    </recommendedName>
</protein>
<evidence type="ECO:0000256" key="1">
    <source>
        <dbReference type="ARBA" id="ARBA00004123"/>
    </source>
</evidence>
<evidence type="ECO:0000256" key="3">
    <source>
        <dbReference type="SAM" id="MobiDB-lite"/>
    </source>
</evidence>
<evidence type="ECO:0000256" key="2">
    <source>
        <dbReference type="ARBA" id="ARBA00023242"/>
    </source>
</evidence>
<dbReference type="GO" id="GO:0006272">
    <property type="term" value="P:leading strand elongation"/>
    <property type="evidence" value="ECO:0007669"/>
    <property type="project" value="TreeGrafter"/>
</dbReference>
<dbReference type="AlphaFoldDB" id="A0AAV1I7F7"/>
<keyword evidence="2" id="KW-0539">Nucleus</keyword>
<dbReference type="PANTHER" id="PTHR46172:SF1">
    <property type="entry name" value="DNA POLYMERASE EPSILON SUBUNIT 3"/>
    <property type="match status" value="1"/>
</dbReference>
<feature type="compositionally biased region" description="Low complexity" evidence="3">
    <location>
        <begin position="294"/>
        <end position="344"/>
    </location>
</feature>